<dbReference type="Proteomes" id="UP000194577">
    <property type="component" value="Unassembled WGS sequence"/>
</dbReference>
<name>A0ABX4MC23_9ACTO</name>
<dbReference type="SMART" id="SM00382">
    <property type="entry name" value="AAA"/>
    <property type="match status" value="1"/>
</dbReference>
<protein>
    <submittedName>
        <fullName evidence="6">ABC transporter ATP-binding protein</fullName>
    </submittedName>
</protein>
<evidence type="ECO:0000313" key="6">
    <source>
        <dbReference type="EMBL" id="PHP53015.1"/>
    </source>
</evidence>
<dbReference type="GO" id="GO:0005524">
    <property type="term" value="F:ATP binding"/>
    <property type="evidence" value="ECO:0007669"/>
    <property type="project" value="UniProtKB-KW"/>
</dbReference>
<dbReference type="EMBL" id="MTPX02000035">
    <property type="protein sequence ID" value="PHP53015.1"/>
    <property type="molecule type" value="Genomic_DNA"/>
</dbReference>
<keyword evidence="2" id="KW-0813">Transport</keyword>
<comment type="caution">
    <text evidence="6">The sequence shown here is derived from an EMBL/GenBank/DDBJ whole genome shotgun (WGS) entry which is preliminary data.</text>
</comment>
<proteinExistence type="inferred from homology"/>
<dbReference type="InterPro" id="IPR003439">
    <property type="entry name" value="ABC_transporter-like_ATP-bd"/>
</dbReference>
<evidence type="ECO:0000313" key="7">
    <source>
        <dbReference type="Proteomes" id="UP000194577"/>
    </source>
</evidence>
<dbReference type="Pfam" id="PF00005">
    <property type="entry name" value="ABC_tran"/>
    <property type="match status" value="1"/>
</dbReference>
<dbReference type="PANTHER" id="PTHR43335:SF2">
    <property type="entry name" value="ABC TRANSPORTER, ATP-BINDING PROTEIN"/>
    <property type="match status" value="1"/>
</dbReference>
<keyword evidence="3" id="KW-0547">Nucleotide-binding</keyword>
<evidence type="ECO:0000256" key="1">
    <source>
        <dbReference type="ARBA" id="ARBA00005417"/>
    </source>
</evidence>
<dbReference type="PROSITE" id="PS50893">
    <property type="entry name" value="ABC_TRANSPORTER_2"/>
    <property type="match status" value="1"/>
</dbReference>
<reference evidence="6 7" key="1">
    <citation type="submission" date="2017-10" db="EMBL/GenBank/DDBJ databases">
        <title>Draft genome sequence of cellulolytic Actinomyces sp CtC72 isolated from cattle rumen fluid.</title>
        <authorList>
            <person name="Joshi A.J."/>
            <person name="Vasudevan G."/>
            <person name="Lanjekar V.B."/>
            <person name="Hivarkar S."/>
            <person name="Engineer A."/>
            <person name="Pore S.D."/>
            <person name="Dhakephalkar P.K."/>
            <person name="Dagar S."/>
        </authorList>
    </citation>
    <scope>NUCLEOTIDE SEQUENCE [LARGE SCALE GENOMIC DNA]</scope>
    <source>
        <strain evidence="7">CtC72</strain>
    </source>
</reference>
<dbReference type="SUPFAM" id="SSF52540">
    <property type="entry name" value="P-loop containing nucleoside triphosphate hydrolases"/>
    <property type="match status" value="1"/>
</dbReference>
<feature type="domain" description="ABC transporter" evidence="5">
    <location>
        <begin position="2"/>
        <end position="233"/>
    </location>
</feature>
<accession>A0ABX4MC23</accession>
<keyword evidence="7" id="KW-1185">Reference proteome</keyword>
<dbReference type="Gene3D" id="3.40.50.300">
    <property type="entry name" value="P-loop containing nucleotide triphosphate hydrolases"/>
    <property type="match status" value="1"/>
</dbReference>
<evidence type="ECO:0000256" key="3">
    <source>
        <dbReference type="ARBA" id="ARBA00022741"/>
    </source>
</evidence>
<dbReference type="InterPro" id="IPR003593">
    <property type="entry name" value="AAA+_ATPase"/>
</dbReference>
<evidence type="ECO:0000256" key="2">
    <source>
        <dbReference type="ARBA" id="ARBA00022448"/>
    </source>
</evidence>
<dbReference type="InterPro" id="IPR027417">
    <property type="entry name" value="P-loop_NTPase"/>
</dbReference>
<dbReference type="PANTHER" id="PTHR43335">
    <property type="entry name" value="ABC TRANSPORTER, ATP-BINDING PROTEIN"/>
    <property type="match status" value="1"/>
</dbReference>
<evidence type="ECO:0000256" key="4">
    <source>
        <dbReference type="ARBA" id="ARBA00022840"/>
    </source>
</evidence>
<sequence length="321" mass="33881">MASGLRRVFGKEEFVAVDDVSLSVEPSQVHALLGPNGAGKTTTVRMCATLLTPTTGEIQVDGMDAVRHPEAARARLGLVLGGELGFYPRATARDNLLFFADLQGLARRRRRQAVDEALERVGLADVATRKAGAFSRGMLQRLHLARALLGSPPLLLLDEPTTGLDPDVALQVRNLIRELAADGTGVLLTSHSMPEVEELADTISVIGAGRIVTRGAVSDVAAYAGIAMTSVFSLPAQLADAAARVQEQLGDVAVVVQRPASGRWAVTVYWAADDSHADRETHDTALAGALAEIGADAPADLVTRPASLEEAYLALADRLAR</sequence>
<organism evidence="6 7">
    <name type="scientific">Actinomyces ruminis</name>
    <dbReference type="NCBI Taxonomy" id="1937003"/>
    <lineage>
        <taxon>Bacteria</taxon>
        <taxon>Bacillati</taxon>
        <taxon>Actinomycetota</taxon>
        <taxon>Actinomycetes</taxon>
        <taxon>Actinomycetales</taxon>
        <taxon>Actinomycetaceae</taxon>
        <taxon>Actinomyces</taxon>
    </lineage>
</organism>
<evidence type="ECO:0000259" key="5">
    <source>
        <dbReference type="PROSITE" id="PS50893"/>
    </source>
</evidence>
<keyword evidence="4 6" id="KW-0067">ATP-binding</keyword>
<comment type="similarity">
    <text evidence="1">Belongs to the ABC transporter superfamily.</text>
</comment>
<gene>
    <name evidence="6" type="ORF">BW737_005820</name>
</gene>